<dbReference type="SUPFAM" id="SSF88713">
    <property type="entry name" value="Glycoside hydrolase/deacetylase"/>
    <property type="match status" value="1"/>
</dbReference>
<dbReference type="Proteomes" id="UP000648801">
    <property type="component" value="Unassembled WGS sequence"/>
</dbReference>
<keyword evidence="1" id="KW-0812">Transmembrane</keyword>
<feature type="transmembrane region" description="Helical" evidence="1">
    <location>
        <begin position="396"/>
        <end position="414"/>
    </location>
</feature>
<organism evidence="2 3">
    <name type="scientific">Edaphobacter acidisoli</name>
    <dbReference type="NCBI Taxonomy" id="2040573"/>
    <lineage>
        <taxon>Bacteria</taxon>
        <taxon>Pseudomonadati</taxon>
        <taxon>Acidobacteriota</taxon>
        <taxon>Terriglobia</taxon>
        <taxon>Terriglobales</taxon>
        <taxon>Acidobacteriaceae</taxon>
        <taxon>Edaphobacter</taxon>
    </lineage>
</organism>
<dbReference type="EMBL" id="BMJB01000001">
    <property type="protein sequence ID" value="GGA59919.1"/>
    <property type="molecule type" value="Genomic_DNA"/>
</dbReference>
<evidence type="ECO:0000256" key="1">
    <source>
        <dbReference type="SAM" id="Phobius"/>
    </source>
</evidence>
<dbReference type="InterPro" id="IPR011330">
    <property type="entry name" value="Glyco_hydro/deAcase_b/a-brl"/>
</dbReference>
<keyword evidence="3" id="KW-1185">Reference proteome</keyword>
<evidence type="ECO:0000313" key="2">
    <source>
        <dbReference type="EMBL" id="GGA59919.1"/>
    </source>
</evidence>
<comment type="caution">
    <text evidence="2">The sequence shown here is derived from an EMBL/GenBank/DDBJ whole genome shotgun (WGS) entry which is preliminary data.</text>
</comment>
<keyword evidence="1" id="KW-0472">Membrane</keyword>
<accession>A0A916RLP1</accession>
<dbReference type="Gene3D" id="3.20.20.370">
    <property type="entry name" value="Glycoside hydrolase/deacetylase"/>
    <property type="match status" value="1"/>
</dbReference>
<proteinExistence type="predicted"/>
<sequence length="429" mass="48759">MLAPFLLFLNHVVGEYGWHLDGHYANFTIDDPWLTDPYGALNYRGLLDQMDRHNFHTTIAFIPWNYNRSKADVVALFRAHPDRYSICIHGDNHIHREFDSYAVNPLDVQAREIRQSVARMDRFHGLTDIPYDHVMVFPHGVAPLDTFRALRAYGFLGTVNSLDVPLGEPFPDDPEFLLRPYTTNYAGLLSMLRTSAAVPIPRTDIAIQIFLGNPLLFYAHHDLFERGIGAFNQIADMVNQMQPDTIWAGLGETIRHTYPIRRRMDGDYDVRMLSTEIDLSNSGGSGAVFHVEAPEGLSPEANVTVDGASAVFELDAGSSALQLTIPAHQTRKIRIVSNGGFDPRREDIRKRSLYVYALRRISDVRDMEMSRFSWGRVIVAAYYGGNAQEWELALEHSRWLMLLCGALLGVLYLWRRSRHRNVSNVGSKK</sequence>
<dbReference type="AlphaFoldDB" id="A0A916RLP1"/>
<reference evidence="2" key="1">
    <citation type="journal article" date="2014" name="Int. J. Syst. Evol. Microbiol.">
        <title>Complete genome sequence of Corynebacterium casei LMG S-19264T (=DSM 44701T), isolated from a smear-ripened cheese.</title>
        <authorList>
            <consortium name="US DOE Joint Genome Institute (JGI-PGF)"/>
            <person name="Walter F."/>
            <person name="Albersmeier A."/>
            <person name="Kalinowski J."/>
            <person name="Ruckert C."/>
        </authorList>
    </citation>
    <scope>NUCLEOTIDE SEQUENCE</scope>
    <source>
        <strain evidence="2">CGMCC 1.15447</strain>
    </source>
</reference>
<evidence type="ECO:0000313" key="3">
    <source>
        <dbReference type="Proteomes" id="UP000648801"/>
    </source>
</evidence>
<name>A0A916RLP1_9BACT</name>
<dbReference type="GO" id="GO:0005975">
    <property type="term" value="P:carbohydrate metabolic process"/>
    <property type="evidence" value="ECO:0007669"/>
    <property type="project" value="InterPro"/>
</dbReference>
<reference evidence="2" key="2">
    <citation type="submission" date="2020-09" db="EMBL/GenBank/DDBJ databases">
        <authorList>
            <person name="Sun Q."/>
            <person name="Zhou Y."/>
        </authorList>
    </citation>
    <scope>NUCLEOTIDE SEQUENCE</scope>
    <source>
        <strain evidence="2">CGMCC 1.15447</strain>
    </source>
</reference>
<protein>
    <submittedName>
        <fullName evidence="2">Uncharacterized protein</fullName>
    </submittedName>
</protein>
<keyword evidence="1" id="KW-1133">Transmembrane helix</keyword>
<gene>
    <name evidence="2" type="ORF">GCM10011507_09340</name>
</gene>